<dbReference type="GO" id="GO:0005886">
    <property type="term" value="C:plasma membrane"/>
    <property type="evidence" value="ECO:0007669"/>
    <property type="project" value="UniProtKB-SubCell"/>
</dbReference>
<evidence type="ECO:0000256" key="9">
    <source>
        <dbReference type="ARBA" id="ARBA00023136"/>
    </source>
</evidence>
<evidence type="ECO:0000313" key="15">
    <source>
        <dbReference type="Proteomes" id="UP001139157"/>
    </source>
</evidence>
<dbReference type="InterPro" id="IPR036640">
    <property type="entry name" value="ABC1_TM_sf"/>
</dbReference>
<organism evidence="14 15">
    <name type="scientific">Nocardia pulmonis</name>
    <dbReference type="NCBI Taxonomy" id="2951408"/>
    <lineage>
        <taxon>Bacteria</taxon>
        <taxon>Bacillati</taxon>
        <taxon>Actinomycetota</taxon>
        <taxon>Actinomycetes</taxon>
        <taxon>Mycobacteriales</taxon>
        <taxon>Nocardiaceae</taxon>
        <taxon>Nocardia</taxon>
    </lineage>
</organism>
<keyword evidence="5 11" id="KW-0812">Transmembrane</keyword>
<evidence type="ECO:0000256" key="10">
    <source>
        <dbReference type="ARBA" id="ARBA00023455"/>
    </source>
</evidence>
<keyword evidence="2" id="KW-0813">Transport</keyword>
<dbReference type="GO" id="GO:0015421">
    <property type="term" value="F:ABC-type oligopeptide transporter activity"/>
    <property type="evidence" value="ECO:0007669"/>
    <property type="project" value="TreeGrafter"/>
</dbReference>
<dbReference type="InterPro" id="IPR003439">
    <property type="entry name" value="ABC_transporter-like_ATP-bd"/>
</dbReference>
<evidence type="ECO:0000256" key="11">
    <source>
        <dbReference type="SAM" id="Phobius"/>
    </source>
</evidence>
<protein>
    <submittedName>
        <fullName evidence="14">ABC transporter ATP-binding protein/permease</fullName>
    </submittedName>
</protein>
<keyword evidence="8 11" id="KW-1133">Transmembrane helix</keyword>
<dbReference type="SUPFAM" id="SSF90123">
    <property type="entry name" value="ABC transporter transmembrane region"/>
    <property type="match status" value="1"/>
</dbReference>
<dbReference type="PROSITE" id="PS50893">
    <property type="entry name" value="ABC_TRANSPORTER_2"/>
    <property type="match status" value="1"/>
</dbReference>
<feature type="transmembrane region" description="Helical" evidence="11">
    <location>
        <begin position="234"/>
        <end position="256"/>
    </location>
</feature>
<dbReference type="PANTHER" id="PTHR43394:SF1">
    <property type="entry name" value="ATP-BINDING CASSETTE SUB-FAMILY B MEMBER 10, MITOCHONDRIAL"/>
    <property type="match status" value="1"/>
</dbReference>
<dbReference type="CDD" id="cd18551">
    <property type="entry name" value="ABC_6TM_LmrA_like"/>
    <property type="match status" value="1"/>
</dbReference>
<sequence length="579" mass="60191">MRISAIILRHRGLLIAGTLLGLAGVAATLAQPLLIGGLIGVVAAGGSAIGPIAALCGLFAADALLAAAHFYAIGRAGEHIVLDMRTTLTGRLLHARMAAFGRLEHGELFTRTIADTALARAALTSSVAQIVTSGFLVLGCVAAMGWIDWKLLLVTVGCLGVASAVSVALARAVRAASAENRADNGHYGSGVARIFGALSTVKASRAEEREGARLDGLARTACASGIRVTRLSALLMPTINVGLQTSVAVVIAWGMARTAAGSLSIANLTAFVMYLFYLVSPLVTLFMALGEFQQGRAAVDRVVDLAGIEQEPAVETTVGTGALAVSARSVGALSGAALEFDGVTFAYPDVGAPAVEEVSFALPATGVTAIVGPSGSGKTTLFQLVERFHAPQRGVIRLGGSDIAALPLGVLRARVGLVEQHCPLLRGTVRDNIAYACPDATDDEIAWAITAAHLTEVIQGLPHGLDTELGEGGAGLSGGQRQRVALARAVLTRPDVLLLDEATANLDSDSETALRETIAILATRCQVITIAHRLSTVVDADRILLMQDGRLHAVGTHTELMDTHDTYRRFARQQLAVRW</sequence>
<dbReference type="Gene3D" id="3.40.50.300">
    <property type="entry name" value="P-loop containing nucleotide triphosphate hydrolases"/>
    <property type="match status" value="1"/>
</dbReference>
<dbReference type="SMART" id="SM00382">
    <property type="entry name" value="AAA"/>
    <property type="match status" value="1"/>
</dbReference>
<dbReference type="InterPro" id="IPR003593">
    <property type="entry name" value="AAA+_ATPase"/>
</dbReference>
<evidence type="ECO:0000259" key="13">
    <source>
        <dbReference type="PROSITE" id="PS50929"/>
    </source>
</evidence>
<feature type="transmembrane region" description="Helical" evidence="11">
    <location>
        <begin position="268"/>
        <end position="289"/>
    </location>
</feature>
<name>A0A9X2E6D2_9NOCA</name>
<dbReference type="AlphaFoldDB" id="A0A9X2E6D2"/>
<feature type="domain" description="ABC transporter" evidence="12">
    <location>
        <begin position="338"/>
        <end position="573"/>
    </location>
</feature>
<evidence type="ECO:0000256" key="5">
    <source>
        <dbReference type="ARBA" id="ARBA00022692"/>
    </source>
</evidence>
<dbReference type="EMBL" id="JAMRXG010000004">
    <property type="protein sequence ID" value="MCM6773973.1"/>
    <property type="molecule type" value="Genomic_DNA"/>
</dbReference>
<dbReference type="PROSITE" id="PS00211">
    <property type="entry name" value="ABC_TRANSPORTER_1"/>
    <property type="match status" value="1"/>
</dbReference>
<evidence type="ECO:0000313" key="14">
    <source>
        <dbReference type="EMBL" id="MCM6773973.1"/>
    </source>
</evidence>
<keyword evidence="15" id="KW-1185">Reference proteome</keyword>
<keyword evidence="6" id="KW-0547">Nucleotide-binding</keyword>
<comment type="similarity">
    <text evidence="10">Belongs to the ABC transporter superfamily. Siderophore-Fe(3+) uptake transporter (SIUT) (TC 3.A.1.21) family.</text>
</comment>
<keyword evidence="7 14" id="KW-0067">ATP-binding</keyword>
<evidence type="ECO:0000256" key="4">
    <source>
        <dbReference type="ARBA" id="ARBA00022519"/>
    </source>
</evidence>
<dbReference type="PANTHER" id="PTHR43394">
    <property type="entry name" value="ATP-DEPENDENT PERMEASE MDL1, MITOCHONDRIAL"/>
    <property type="match status" value="1"/>
</dbReference>
<dbReference type="InterPro" id="IPR039421">
    <property type="entry name" value="Type_1_exporter"/>
</dbReference>
<dbReference type="PROSITE" id="PS50929">
    <property type="entry name" value="ABC_TM1F"/>
    <property type="match status" value="1"/>
</dbReference>
<reference evidence="14" key="1">
    <citation type="submission" date="2022-06" db="EMBL/GenBank/DDBJ databases">
        <title>Novel species in genus nocardia.</title>
        <authorList>
            <person name="Li F."/>
        </authorList>
    </citation>
    <scope>NUCLEOTIDE SEQUENCE</scope>
    <source>
        <strain evidence="14">CDC141</strain>
    </source>
</reference>
<gene>
    <name evidence="14" type="ORF">NDR86_10865</name>
</gene>
<feature type="transmembrane region" description="Helical" evidence="11">
    <location>
        <begin position="40"/>
        <end position="65"/>
    </location>
</feature>
<evidence type="ECO:0000256" key="2">
    <source>
        <dbReference type="ARBA" id="ARBA00022448"/>
    </source>
</evidence>
<evidence type="ECO:0000256" key="7">
    <source>
        <dbReference type="ARBA" id="ARBA00022840"/>
    </source>
</evidence>
<keyword evidence="4" id="KW-0997">Cell inner membrane</keyword>
<dbReference type="RefSeq" id="WP_251911109.1">
    <property type="nucleotide sequence ID" value="NZ_JAMRXG010000004.1"/>
</dbReference>
<dbReference type="FunFam" id="3.40.50.300:FF:000221">
    <property type="entry name" value="Multidrug ABC transporter ATP-binding protein"/>
    <property type="match status" value="1"/>
</dbReference>
<proteinExistence type="inferred from homology"/>
<dbReference type="GO" id="GO:0005524">
    <property type="term" value="F:ATP binding"/>
    <property type="evidence" value="ECO:0007669"/>
    <property type="project" value="UniProtKB-KW"/>
</dbReference>
<evidence type="ECO:0000256" key="1">
    <source>
        <dbReference type="ARBA" id="ARBA00004429"/>
    </source>
</evidence>
<evidence type="ECO:0000259" key="12">
    <source>
        <dbReference type="PROSITE" id="PS50893"/>
    </source>
</evidence>
<accession>A0A9X2E6D2</accession>
<dbReference type="Pfam" id="PF00005">
    <property type="entry name" value="ABC_tran"/>
    <property type="match status" value="1"/>
</dbReference>
<feature type="transmembrane region" description="Helical" evidence="11">
    <location>
        <begin position="153"/>
        <end position="173"/>
    </location>
</feature>
<evidence type="ECO:0000256" key="6">
    <source>
        <dbReference type="ARBA" id="ARBA00022741"/>
    </source>
</evidence>
<dbReference type="Proteomes" id="UP001139157">
    <property type="component" value="Unassembled WGS sequence"/>
</dbReference>
<dbReference type="SUPFAM" id="SSF52540">
    <property type="entry name" value="P-loop containing nucleoside triphosphate hydrolases"/>
    <property type="match status" value="1"/>
</dbReference>
<evidence type="ECO:0000256" key="8">
    <source>
        <dbReference type="ARBA" id="ARBA00022989"/>
    </source>
</evidence>
<dbReference type="InterPro" id="IPR027417">
    <property type="entry name" value="P-loop_NTPase"/>
</dbReference>
<dbReference type="InterPro" id="IPR011527">
    <property type="entry name" value="ABC1_TM_dom"/>
</dbReference>
<dbReference type="GO" id="GO:0016887">
    <property type="term" value="F:ATP hydrolysis activity"/>
    <property type="evidence" value="ECO:0007669"/>
    <property type="project" value="InterPro"/>
</dbReference>
<feature type="domain" description="ABC transmembrane type-1" evidence="13">
    <location>
        <begin position="15"/>
        <end position="294"/>
    </location>
</feature>
<dbReference type="Gene3D" id="1.20.1560.10">
    <property type="entry name" value="ABC transporter type 1, transmembrane domain"/>
    <property type="match status" value="1"/>
</dbReference>
<comment type="subcellular location">
    <subcellularLocation>
        <location evidence="1">Cell inner membrane</location>
        <topology evidence="1">Multi-pass membrane protein</topology>
    </subcellularLocation>
</comment>
<dbReference type="InterPro" id="IPR017871">
    <property type="entry name" value="ABC_transporter-like_CS"/>
</dbReference>
<dbReference type="Pfam" id="PF00664">
    <property type="entry name" value="ABC_membrane"/>
    <property type="match status" value="1"/>
</dbReference>
<feature type="transmembrane region" description="Helical" evidence="11">
    <location>
        <begin position="127"/>
        <end position="147"/>
    </location>
</feature>
<comment type="caution">
    <text evidence="14">The sequence shown here is derived from an EMBL/GenBank/DDBJ whole genome shotgun (WGS) entry which is preliminary data.</text>
</comment>
<keyword evidence="3" id="KW-1003">Cell membrane</keyword>
<keyword evidence="9 11" id="KW-0472">Membrane</keyword>
<evidence type="ECO:0000256" key="3">
    <source>
        <dbReference type="ARBA" id="ARBA00022475"/>
    </source>
</evidence>